<gene>
    <name evidence="3" type="ORF">MNBD_ACTINO02-2162</name>
</gene>
<accession>A0A3B0SIG7</accession>
<evidence type="ECO:0000256" key="1">
    <source>
        <dbReference type="SAM" id="Phobius"/>
    </source>
</evidence>
<organism evidence="3">
    <name type="scientific">hydrothermal vent metagenome</name>
    <dbReference type="NCBI Taxonomy" id="652676"/>
    <lineage>
        <taxon>unclassified sequences</taxon>
        <taxon>metagenomes</taxon>
        <taxon>ecological metagenomes</taxon>
    </lineage>
</organism>
<dbReference type="SUPFAM" id="SSF52833">
    <property type="entry name" value="Thioredoxin-like"/>
    <property type="match status" value="1"/>
</dbReference>
<keyword evidence="1" id="KW-0812">Transmembrane</keyword>
<dbReference type="AlphaFoldDB" id="A0A3B0SIG7"/>
<keyword evidence="1" id="KW-0472">Membrane</keyword>
<evidence type="ECO:0000259" key="2">
    <source>
        <dbReference type="Pfam" id="PF00085"/>
    </source>
</evidence>
<proteinExistence type="predicted"/>
<dbReference type="Pfam" id="PF00085">
    <property type="entry name" value="Thioredoxin"/>
    <property type="match status" value="1"/>
</dbReference>
<protein>
    <recommendedName>
        <fullName evidence="2">Thioredoxin domain-containing protein</fullName>
    </recommendedName>
</protein>
<dbReference type="InterPro" id="IPR013766">
    <property type="entry name" value="Thioredoxin_domain"/>
</dbReference>
<reference evidence="3" key="1">
    <citation type="submission" date="2018-06" db="EMBL/GenBank/DDBJ databases">
        <authorList>
            <person name="Zhirakovskaya E."/>
        </authorList>
    </citation>
    <scope>NUCLEOTIDE SEQUENCE</scope>
</reference>
<evidence type="ECO:0000313" key="3">
    <source>
        <dbReference type="EMBL" id="VAW05168.1"/>
    </source>
</evidence>
<dbReference type="CDD" id="cd02947">
    <property type="entry name" value="TRX_family"/>
    <property type="match status" value="1"/>
</dbReference>
<keyword evidence="1" id="KW-1133">Transmembrane helix</keyword>
<feature type="domain" description="Thioredoxin" evidence="2">
    <location>
        <begin position="6"/>
        <end position="81"/>
    </location>
</feature>
<dbReference type="Gene3D" id="3.40.30.10">
    <property type="entry name" value="Glutaredoxin"/>
    <property type="match status" value="1"/>
</dbReference>
<feature type="transmembrane region" description="Helical" evidence="1">
    <location>
        <begin position="104"/>
        <end position="132"/>
    </location>
</feature>
<dbReference type="InterPro" id="IPR036249">
    <property type="entry name" value="Thioredoxin-like_sf"/>
</dbReference>
<sequence length="146" mass="15461">MTTGHLSYFWAPWCTRCTAVSPVVSSVAQSNDLTVEMIDVEQSPDEARRRRVFGVPTIIATAPDGSTYRRSGSLTDTDLQRLADFAIGDGSGRPPINLDEGLRLAAGVALAGIGLVSSTIGLTALGVLLAFASVANRLRRDRDPSS</sequence>
<name>A0A3B0SIG7_9ZZZZ</name>
<dbReference type="EMBL" id="UOEK01000311">
    <property type="protein sequence ID" value="VAW05168.1"/>
    <property type="molecule type" value="Genomic_DNA"/>
</dbReference>